<dbReference type="InParanoid" id="W0R957"/>
<dbReference type="STRING" id="861299.J421_0112"/>
<dbReference type="OrthoDB" id="9970458at2"/>
<evidence type="ECO:0000313" key="2">
    <source>
        <dbReference type="EMBL" id="AHG87649.1"/>
    </source>
</evidence>
<feature type="transmembrane region" description="Helical" evidence="1">
    <location>
        <begin position="6"/>
        <end position="29"/>
    </location>
</feature>
<name>W0R957_9BACT</name>
<sequence length="84" mass="9322">MAGILIEGVLFIALVAVAAALVAYGVWTLTPLGRWARQRANRQRLERLAALTCPIHGYHPERDMVRLPNGSVTCPECYAEAFRE</sequence>
<dbReference type="Proteomes" id="UP000019151">
    <property type="component" value="Chromosome"/>
</dbReference>
<dbReference type="EMBL" id="CP007128">
    <property type="protein sequence ID" value="AHG87649.1"/>
    <property type="molecule type" value="Genomic_DNA"/>
</dbReference>
<keyword evidence="1" id="KW-0812">Transmembrane</keyword>
<evidence type="ECO:0000256" key="1">
    <source>
        <dbReference type="SAM" id="Phobius"/>
    </source>
</evidence>
<organism evidence="2 3">
    <name type="scientific">Gemmatirosa kalamazoonensis</name>
    <dbReference type="NCBI Taxonomy" id="861299"/>
    <lineage>
        <taxon>Bacteria</taxon>
        <taxon>Pseudomonadati</taxon>
        <taxon>Gemmatimonadota</taxon>
        <taxon>Gemmatimonadia</taxon>
        <taxon>Gemmatimonadales</taxon>
        <taxon>Gemmatimonadaceae</taxon>
        <taxon>Gemmatirosa</taxon>
    </lineage>
</organism>
<dbReference type="RefSeq" id="WP_025409207.1">
    <property type="nucleotide sequence ID" value="NZ_CP007128.1"/>
</dbReference>
<proteinExistence type="predicted"/>
<keyword evidence="1" id="KW-0472">Membrane</keyword>
<reference evidence="2 3" key="1">
    <citation type="journal article" date="2014" name="Genome Announc.">
        <title>Genome Sequence and Methylome of Soil Bacterium Gemmatirosa kalamazoonensis KBS708T, a Member of the Rarely Cultivated Gemmatimonadetes Phylum.</title>
        <authorList>
            <person name="Debruyn J.M."/>
            <person name="Radosevich M."/>
            <person name="Wommack K.E."/>
            <person name="Polson S.W."/>
            <person name="Hauser L.J."/>
            <person name="Fawaz M.N."/>
            <person name="Korlach J."/>
            <person name="Tsai Y.C."/>
        </authorList>
    </citation>
    <scope>NUCLEOTIDE SEQUENCE [LARGE SCALE GENOMIC DNA]</scope>
    <source>
        <strain evidence="2 3">KBS708</strain>
    </source>
</reference>
<evidence type="ECO:0000313" key="3">
    <source>
        <dbReference type="Proteomes" id="UP000019151"/>
    </source>
</evidence>
<accession>W0R957</accession>
<dbReference type="AlphaFoldDB" id="W0R957"/>
<gene>
    <name evidence="2" type="ORF">J421_0112</name>
</gene>
<keyword evidence="3" id="KW-1185">Reference proteome</keyword>
<keyword evidence="1" id="KW-1133">Transmembrane helix</keyword>
<protein>
    <submittedName>
        <fullName evidence="2">Uncharacterized protein</fullName>
    </submittedName>
</protein>
<dbReference type="KEGG" id="gba:J421_0112"/>
<dbReference type="HOGENOM" id="CLU_2522796_0_0_0"/>
<dbReference type="eggNOG" id="ENOG502ZFYN">
    <property type="taxonomic scope" value="Bacteria"/>
</dbReference>